<gene>
    <name evidence="1" type="ORF">D3H35_18030</name>
</gene>
<evidence type="ECO:0000313" key="2">
    <source>
        <dbReference type="Proteomes" id="UP000266340"/>
    </source>
</evidence>
<name>A0A398CIL9_9BACL</name>
<dbReference type="OrthoDB" id="9802230at2"/>
<proteinExistence type="predicted"/>
<accession>A0A398CIL9</accession>
<dbReference type="EMBL" id="QXJM01000039">
    <property type="protein sequence ID" value="RIE02583.1"/>
    <property type="molecule type" value="Genomic_DNA"/>
</dbReference>
<reference evidence="1 2" key="1">
    <citation type="submission" date="2018-09" db="EMBL/GenBank/DDBJ databases">
        <title>Cohnella cavernae sp. nov., isolated from a karst cave.</title>
        <authorList>
            <person name="Zhu H."/>
        </authorList>
    </citation>
    <scope>NUCLEOTIDE SEQUENCE [LARGE SCALE GENOMIC DNA]</scope>
    <source>
        <strain evidence="1 2">K2E09-144</strain>
    </source>
</reference>
<dbReference type="Proteomes" id="UP000266340">
    <property type="component" value="Unassembled WGS sequence"/>
</dbReference>
<keyword evidence="2" id="KW-1185">Reference proteome</keyword>
<protein>
    <submittedName>
        <fullName evidence="1">Phage tail assembly protein</fullName>
    </submittedName>
</protein>
<dbReference type="RefSeq" id="WP_119151211.1">
    <property type="nucleotide sequence ID" value="NZ_JBHSOV010000026.1"/>
</dbReference>
<sequence>MAFQTEYEFELPRGYVDEQGTLHKRGVMRLATAADEILPMKDPRVQSNPGYLSVILLARVVTKLGDLRHIDTRTIEKLFTADLTYLQSLYRHINEMEPPKLHTACPKCDHEFEVEVDFLSVTEGHS</sequence>
<evidence type="ECO:0000313" key="1">
    <source>
        <dbReference type="EMBL" id="RIE02583.1"/>
    </source>
</evidence>
<dbReference type="AlphaFoldDB" id="A0A398CIL9"/>
<comment type="caution">
    <text evidence="1">The sequence shown here is derived from an EMBL/GenBank/DDBJ whole genome shotgun (WGS) entry which is preliminary data.</text>
</comment>
<organism evidence="1 2">
    <name type="scientific">Cohnella faecalis</name>
    <dbReference type="NCBI Taxonomy" id="2315694"/>
    <lineage>
        <taxon>Bacteria</taxon>
        <taxon>Bacillati</taxon>
        <taxon>Bacillota</taxon>
        <taxon>Bacilli</taxon>
        <taxon>Bacillales</taxon>
        <taxon>Paenibacillaceae</taxon>
        <taxon>Cohnella</taxon>
    </lineage>
</organism>